<evidence type="ECO:0000313" key="1">
    <source>
        <dbReference type="EMBL" id="CAG8592197.1"/>
    </source>
</evidence>
<reference evidence="1" key="1">
    <citation type="submission" date="2021-06" db="EMBL/GenBank/DDBJ databases">
        <authorList>
            <person name="Kallberg Y."/>
            <person name="Tangrot J."/>
            <person name="Rosling A."/>
        </authorList>
    </citation>
    <scope>NUCLEOTIDE SEQUENCE</scope>
    <source>
        <strain evidence="1">CL551</strain>
    </source>
</reference>
<dbReference type="Proteomes" id="UP000789342">
    <property type="component" value="Unassembled WGS sequence"/>
</dbReference>
<protein>
    <submittedName>
        <fullName evidence="1">9182_t:CDS:1</fullName>
    </submittedName>
</protein>
<name>A0A9N9C7W3_9GLOM</name>
<dbReference type="AlphaFoldDB" id="A0A9N9C7W3"/>
<comment type="caution">
    <text evidence="1">The sequence shown here is derived from an EMBL/GenBank/DDBJ whole genome shotgun (WGS) entry which is preliminary data.</text>
</comment>
<keyword evidence="2" id="KW-1185">Reference proteome</keyword>
<gene>
    <name evidence="1" type="ORF">AMORRO_LOCUS7397</name>
</gene>
<accession>A0A9N9C7W3</accession>
<organism evidence="1 2">
    <name type="scientific">Acaulospora morrowiae</name>
    <dbReference type="NCBI Taxonomy" id="94023"/>
    <lineage>
        <taxon>Eukaryota</taxon>
        <taxon>Fungi</taxon>
        <taxon>Fungi incertae sedis</taxon>
        <taxon>Mucoromycota</taxon>
        <taxon>Glomeromycotina</taxon>
        <taxon>Glomeromycetes</taxon>
        <taxon>Diversisporales</taxon>
        <taxon>Acaulosporaceae</taxon>
        <taxon>Acaulospora</taxon>
    </lineage>
</organism>
<feature type="non-terminal residue" evidence="1">
    <location>
        <position position="73"/>
    </location>
</feature>
<evidence type="ECO:0000313" key="2">
    <source>
        <dbReference type="Proteomes" id="UP000789342"/>
    </source>
</evidence>
<sequence>MKGLEYEIRELNKQFRELRKSYSKPVVFAGKIVDEPEVPTTENALRRSKEKVIEGHMKKMMKEKWDESSKTIL</sequence>
<dbReference type="EMBL" id="CAJVPV010005526">
    <property type="protein sequence ID" value="CAG8592197.1"/>
    <property type="molecule type" value="Genomic_DNA"/>
</dbReference>
<proteinExistence type="predicted"/>